<proteinExistence type="predicted"/>
<dbReference type="InterPro" id="IPR039448">
    <property type="entry name" value="Beta_helix"/>
</dbReference>
<dbReference type="Gene3D" id="2.160.20.10">
    <property type="entry name" value="Single-stranded right-handed beta-helix, Pectin lyase-like"/>
    <property type="match status" value="2"/>
</dbReference>
<dbReference type="PANTHER" id="PTHR36453">
    <property type="entry name" value="SECRETED PROTEIN-RELATED"/>
    <property type="match status" value="1"/>
</dbReference>
<comment type="caution">
    <text evidence="2">The sequence shown here is derived from an EMBL/GenBank/DDBJ whole genome shotgun (WGS) entry which is preliminary data.</text>
</comment>
<dbReference type="InterPro" id="IPR011050">
    <property type="entry name" value="Pectin_lyase_fold/virulence"/>
</dbReference>
<sequence>MLAPVLLCLTLVADVAAATTYYVDVDGVGGPSSDNNPGTIDQPFRTIEKARDTIRETGADGVTVYIRGGVYYLSQPLEFDSRDSGSLGSPNVYTAYPGETPIIKGAMGVPVNEFTTYSGSILRADLSSYGINDFSQVFLNGKRLHTARYPNYDPADPIGGGYLYTSDWTTKSMIKFSPGQIDSSSWTNINDIEINIFSGPNYWNSIVKLASIDNSQATFLSDVSYTIRPDNRYYFQHIFEELDAVNEWYWNKYTKVLYLYPPTALIENDMLTIPVVGNLIVVDAAAYIEFRGLRLEESRDKGFNVSGSRFITIDNCTILNTKGVGITIHNGDSITVNGCNIYETGHWAIYGYNTSDGGPYWLQLQSSNYVLSNNTIHDTGVFRKGFMGGSIKLKTVGAVVSGNHIYDVPRIAINFNG</sequence>
<protein>
    <recommendedName>
        <fullName evidence="1">Right handed beta helix domain-containing protein</fullName>
    </recommendedName>
</protein>
<dbReference type="PANTHER" id="PTHR36453:SF1">
    <property type="entry name" value="RIGHT HANDED BETA HELIX DOMAIN-CONTAINING PROTEIN"/>
    <property type="match status" value="1"/>
</dbReference>
<evidence type="ECO:0000259" key="1">
    <source>
        <dbReference type="Pfam" id="PF13229"/>
    </source>
</evidence>
<dbReference type="EMBL" id="BARS01004689">
    <property type="protein sequence ID" value="GAF82090.1"/>
    <property type="molecule type" value="Genomic_DNA"/>
</dbReference>
<accession>X0U0X2</accession>
<dbReference type="Pfam" id="PF13229">
    <property type="entry name" value="Beta_helix"/>
    <property type="match status" value="1"/>
</dbReference>
<reference evidence="2" key="1">
    <citation type="journal article" date="2014" name="Front. Microbiol.">
        <title>High frequency of phylogenetically diverse reductive dehalogenase-homologous genes in deep subseafloor sedimentary metagenomes.</title>
        <authorList>
            <person name="Kawai M."/>
            <person name="Futagami T."/>
            <person name="Toyoda A."/>
            <person name="Takaki Y."/>
            <person name="Nishi S."/>
            <person name="Hori S."/>
            <person name="Arai W."/>
            <person name="Tsubouchi T."/>
            <person name="Morono Y."/>
            <person name="Uchiyama I."/>
            <person name="Ito T."/>
            <person name="Fujiyama A."/>
            <person name="Inagaki F."/>
            <person name="Takami H."/>
        </authorList>
    </citation>
    <scope>NUCLEOTIDE SEQUENCE</scope>
    <source>
        <strain evidence="2">Expedition CK06-06</strain>
    </source>
</reference>
<dbReference type="SUPFAM" id="SSF51126">
    <property type="entry name" value="Pectin lyase-like"/>
    <property type="match status" value="1"/>
</dbReference>
<name>X0U0X2_9ZZZZ</name>
<dbReference type="AlphaFoldDB" id="X0U0X2"/>
<evidence type="ECO:0000313" key="2">
    <source>
        <dbReference type="EMBL" id="GAF82090.1"/>
    </source>
</evidence>
<gene>
    <name evidence="2" type="ORF">S01H1_09175</name>
</gene>
<organism evidence="2">
    <name type="scientific">marine sediment metagenome</name>
    <dbReference type="NCBI Taxonomy" id="412755"/>
    <lineage>
        <taxon>unclassified sequences</taxon>
        <taxon>metagenomes</taxon>
        <taxon>ecological metagenomes</taxon>
    </lineage>
</organism>
<dbReference type="InterPro" id="IPR006626">
    <property type="entry name" value="PbH1"/>
</dbReference>
<feature type="domain" description="Right handed beta helix" evidence="1">
    <location>
        <begin position="277"/>
        <end position="407"/>
    </location>
</feature>
<feature type="non-terminal residue" evidence="2">
    <location>
        <position position="417"/>
    </location>
</feature>
<dbReference type="InterPro" id="IPR012334">
    <property type="entry name" value="Pectin_lyas_fold"/>
</dbReference>
<dbReference type="SMART" id="SM00710">
    <property type="entry name" value="PbH1"/>
    <property type="match status" value="4"/>
</dbReference>